<dbReference type="RefSeq" id="WP_182489679.1">
    <property type="nucleotide sequence ID" value="NZ_BAAAOV010000021.1"/>
</dbReference>
<dbReference type="NCBIfam" id="TIGR02547">
    <property type="entry name" value="casA_cse1"/>
    <property type="match status" value="1"/>
</dbReference>
<comment type="caution">
    <text evidence="1">The sequence shown here is derived from an EMBL/GenBank/DDBJ whole genome shotgun (WGS) entry which is preliminary data.</text>
</comment>
<organism evidence="1 2">
    <name type="scientific">Microcella alkalica</name>
    <dbReference type="NCBI Taxonomy" id="355930"/>
    <lineage>
        <taxon>Bacteria</taxon>
        <taxon>Bacillati</taxon>
        <taxon>Actinomycetota</taxon>
        <taxon>Actinomycetes</taxon>
        <taxon>Micrococcales</taxon>
        <taxon>Microbacteriaceae</taxon>
        <taxon>Microcella</taxon>
    </lineage>
</organism>
<keyword evidence="2" id="KW-1185">Reference proteome</keyword>
<dbReference type="CDD" id="cd09729">
    <property type="entry name" value="Cse1_I-E"/>
    <property type="match status" value="1"/>
</dbReference>
<dbReference type="Proteomes" id="UP000585905">
    <property type="component" value="Unassembled WGS sequence"/>
</dbReference>
<accession>A0A839E8T4</accession>
<reference evidence="1 2" key="1">
    <citation type="submission" date="2020-07" db="EMBL/GenBank/DDBJ databases">
        <title>Sequencing the genomes of 1000 actinobacteria strains.</title>
        <authorList>
            <person name="Klenk H.-P."/>
        </authorList>
    </citation>
    <scope>NUCLEOTIDE SEQUENCE [LARGE SCALE GENOMIC DNA]</scope>
    <source>
        <strain evidence="1 2">DSM 19663</strain>
    </source>
</reference>
<dbReference type="InterPro" id="IPR013381">
    <property type="entry name" value="CRISPR-assoc_prot_Cse1"/>
</dbReference>
<sequence>MSPDVSPPTFDLTREPWLLVRFDGGVREVSLREAFAQAHDIRSVVGELPTQTFALVRLLLAILHSAVRPIIDSGGMTPVELWGRLWSSPEPLSEVTDGYLDQWRHRFDLLHPSEPFYQVAGLHTATGEVTGLERIIADVPNGEPYFTTRRGRGVERIGLAEAARWLIHAQAFDPSGIKSGVVGDDRVKGGKGYPIGTAWAGSIGGLVIEGATLRETLLLNLVLGDISTGARVDSPNDVPIWERENLPGAGVRTGDDGEDWLPTGQLDLLTWQSRRIQLAAEGDEVTGVLLSNGDQLWSQNRHPAENMTAWRRSEPQEKKLGLPRVYMARTHAPERALWRGLAALLPQATQDKLGTEGSRSLPPGNLSWIAKLQVEGILDEDYVLRTRAIGVAYGSNSSVVDELIDDALTIHSVLLAERGTALAAAAVTAVENTDSAVTALVNLAGNLAVAAGGEAEGARDRARELGYFALDAPFRRWLSELAAGTSPTEAREDWYAEAYRVLRELGDQRVEDAGPASWIGREKDGKHINASEAHGWFLGALARALSTSAENT</sequence>
<dbReference type="AlphaFoldDB" id="A0A839E8T4"/>
<dbReference type="Gene3D" id="1.10.132.100">
    <property type="match status" value="1"/>
</dbReference>
<gene>
    <name evidence="1" type="ORF">FHX53_000396</name>
</gene>
<protein>
    <submittedName>
        <fullName evidence="1">CRISPR system Cascade subunit CasA</fullName>
    </submittedName>
</protein>
<dbReference type="EMBL" id="JACGWX010000001">
    <property type="protein sequence ID" value="MBA8846832.1"/>
    <property type="molecule type" value="Genomic_DNA"/>
</dbReference>
<evidence type="ECO:0000313" key="2">
    <source>
        <dbReference type="Proteomes" id="UP000585905"/>
    </source>
</evidence>
<proteinExistence type="predicted"/>
<evidence type="ECO:0000313" key="1">
    <source>
        <dbReference type="EMBL" id="MBA8846832.1"/>
    </source>
</evidence>
<name>A0A839E8T4_9MICO</name>
<dbReference type="Pfam" id="PF09481">
    <property type="entry name" value="CRISPR_Cse1"/>
    <property type="match status" value="1"/>
</dbReference>